<keyword evidence="3" id="KW-0963">Cytoplasm</keyword>
<dbReference type="InterPro" id="IPR036872">
    <property type="entry name" value="CH_dom_sf"/>
</dbReference>
<proteinExistence type="predicted"/>
<dbReference type="Gene3D" id="2.60.40.10">
    <property type="entry name" value="Immunoglobulins"/>
    <property type="match status" value="7"/>
</dbReference>
<sequence length="2948" mass="339785">MQGAIAAGLAMKLTITFETQTAEDIHDMIQIISDNGYERNIPLHAYATCGQLIFEPFINLGFVKLKKEKKENILFKNEGNSSCKVELKCHDCKQIQFQPAQFSIKAGQEYEAFFTYTPQEAGIYRGVIDVITDAQCIQKFIDINATSVDFNRFVIDEGGNQISQFDFGVFYYGQRKQVVGFLVNNTPKKYKFKTRFKYGLLYNLDDITNVQPPNVFGRELTEKIMFCEPSEGFINSYSQIKLVFQCQAIVEYDNKVWTQKYSLDKQEMALKIQDYSYSAIFEIEGETQDPTILHLTGRGICPMVKINKHVLQFGSCQVNEHREMTFEINNRNKEISVDINIPNVPGFQFQPQSFVLLADQTMVVIVAFKPKGIGQFKQNLVLKLIDGQYELKIKLLGSCTQINKNKIKQTRGPESLPEDYDYEKIYIDQEKCNDECFNEDNTTQQQQFLSKSLQKFKIGVYPKFLDEIKNDTQYQLEKIKDFQRLFDNRQKYNNELKNQRHERIKQEKDIIIQKKFEQMKEKLKMLGIEDDIQKDIDEDENNNNQIKTNNNGIRNLDAPIDYEYEVGMVNTNISVPQLQLPEAKETLFVTKPIDEYEPFKQDENKQFDMNPNVMIKKKFPSEPKNHSEIRDSSQQLTGQQLQKIFAGPIHINFGNVYVNSESLKCFKVRNDLRTSISVKLFTDRNDFKKTYQQTQIIPSGQTAGFEVVLNSKNIGALKTNIKYTINEKHPFEFQVMANIEQVKLEMSKNQIKMTFSDDNIEMTTSESIKLTNNGNANAKFSWINNNANKCFSVKPEEGIVQAGGGIVECIITYTPSNIVPVINGNSTSGFTMNQQNNNQQNIQRTEEEKLILKVIDGQDQYLKCIGTFIEARCNLKINQLDLKQIPVAQIENKQFEIKNNSRQQAVYCIYQQKLPSCLEVLNPQGKIGPDESKIIYIKFLSKLEQEIKGEILIYIRGGKTLKLPFSVQTIIPEIEIEEDKFDFGNITTLGNPGQALMNIVNKSILNSQLIIDLRTGEDAGENQKDGIDCLEIIPIKDDDQDESFLHVIEEGQEESQLFEQNNIKQIFLNKLNNNNNNEIDFDDDERSSQFSENQNDDDKKPKYFLLNIKAGQKVSFQLKFLPKNFKLYKFRIPIILKNYGVIPGLNKMVICRGLKPKFLIDPQILDFQRKIIIEPDKVSLGKQKQLSFSNPDKNTVKWRIDTTFLEQRKVFEISPSSGEVGPGETKFITVSFNPFEQDNYKVTLPLYVDDPEIQVNVAYMDIILKGEGAFPKIQFDRKQILLPVVPLDIESRCVFRIINCGYENLNLKYRIIDDLQKLNLKLDFPEGKNLGISKTKIKVEASFISKKPISFTTRIEFYDHADRIYDIYISGTTDNCLFSNFSYLQRCQGEYKIELDHDRAPIMLQEWDNDINSVNDEPSGKRKIIGGATSVFSNKTLSSYGGGNGSMRAILGYTPIQNQFLEQNVEFLTRWLNFHVFTSPIQSFPINIIENNGSQLFELLIYLTRKNNFPFKQNFESLIKRTEKVNKLYKQYDELIRSLKSEGALLNHIRPENLFSYSDYIFYMKTLPQKIIAYLSPSVFKLTQQKFQYISIDAWTTLIYQMLKIYFLSKINIKAFKNMQGIPPDKQNIPEYLEGSNFINLNEAIILHWFQIQFEVIQPNFNRRIRNFDEDFSDGIIFATAIQAYIGKSCQKYFQQMRQNCSNIQQINFNAEKLIQGLNQIGLQTHLVVNDFAKPSMREILLSSIQLFHSLPHYIPKEQVIVFQCVLGEEVIKNIELSNPTNKPISFWVNLDPPQGDFQLEGGDSFVIEPGLVAYKYKVKFVSRVSEPVSAKIRFTNKKESNVCAAALVFELKSQITGRVSDFTWNISSPLYEPFEKIISFTNKFQQNADFQIILISDNYKNSEDKKNKKNFLNQTQFSQNTELQIPNQQNNFNNNNVFPAFFCQRSCIKVLKQQTVNIPIIFVPLQLETQQSYIIFRDPNVGECQHEIIGNVDQPNFTNEILKFPNNSNGVIYVDEPHQYEQEISHINDNMIKARKYVEQLFIEKNRDKQFSKNEQGISNTVVGKNTQSSVIKNEKINFPGGSTDTVVYDVEIQPPASFISIKNTFTVSNPYKINRKENKQIEDNNNSGLYQGSGINRLYFQFIFKYPVKDYRFFLVLKNATKTDIRRYKCEVTSFPKPIKAILEFRVPARHSIVQEIPIVNNSDKEWNIRVHITQEGNNSNLFQTQSALLQNFIIKKKSTAYFPIKFAPVWICEAESKLTLYNPLTNDQFEYILKGFGEEPVAEDHIVINCKAKQQTIKEIEIKNPYPDREVTYKVETDLIGCSGDKFISIKGGKKIKYVLNIMPILSGQYTGSITFYENDNKYLWYTILLNTESPKADQQIDLQTFIRQAVSFNIEMQNPLNKSVIFDVAISGSGLIGENSLYIPANSLAKYDLVFAPLFVGKQKGSIAFINEFLGEIWYELNLCSEENIPMRLNLLKCELGKVDCHEIYLENPSEKEVKAQAIINNPTNFAVSPDNIILKPQSRTQIKIIYMPSNLDTQENGEIQIQTQEIGSWKYLLFGIGIPPTKFPQIIVSVGLNKNFSSTIHFKNPFKESISVTAIMVNGQDTFKLITKGKSEKAIIQVPGMNVIQIPFSFSPREINTFYAEIVVTMNDKVSWRYPLKGITESVVNQVIYHLKSQCRSQSEQEIKIKLPGIIDVKGNQDPFILELDELPKEFSKLIKQSLIIKAIKNYLENPQDELIFSAKFSPLKPFKQNVDINIIRQCGGRWKFKIILEATESKEDDIIYISSNLNKTSTVSFKLTNKSKSYMPFTASFTPDSDAEFTVSPKSGELEQYGREGTTFFISFTPIEYGKPKSGKLIIQTEEMMWQYKQFIIIVNLIQNHFQKRIYLVKGNLPKYNPPVAEQSMINNKMDQLNLIKHQNITIKNFMAENVIKVKSPKKIKN</sequence>
<keyword evidence="10" id="KW-1185">Reference proteome</keyword>
<organism evidence="9 10">
    <name type="scientific">Ichthyophthirius multifiliis</name>
    <name type="common">White spot disease agent</name>
    <name type="synonym">Ich</name>
    <dbReference type="NCBI Taxonomy" id="5932"/>
    <lineage>
        <taxon>Eukaryota</taxon>
        <taxon>Sar</taxon>
        <taxon>Alveolata</taxon>
        <taxon>Ciliophora</taxon>
        <taxon>Intramacronucleata</taxon>
        <taxon>Oligohymenophorea</taxon>
        <taxon>Hymenostomatida</taxon>
        <taxon>Ophryoglenina</taxon>
        <taxon>Ichthyophthirius</taxon>
    </lineage>
</organism>
<dbReference type="GeneID" id="14911079"/>
<dbReference type="PANTHER" id="PTHR45912:SF3">
    <property type="entry name" value="CILIA- AND FLAGELLA-ASSOCIATED PROTEIN 47"/>
    <property type="match status" value="1"/>
</dbReference>
<dbReference type="SUPFAM" id="SSF49354">
    <property type="entry name" value="PapD-like"/>
    <property type="match status" value="1"/>
</dbReference>
<dbReference type="PANTHER" id="PTHR45912">
    <property type="entry name" value="CILIA- AND FLAGELLA-ASSOCIATED PROTEIN 47"/>
    <property type="match status" value="1"/>
</dbReference>
<evidence type="ECO:0000256" key="1">
    <source>
        <dbReference type="ARBA" id="ARBA00004138"/>
    </source>
</evidence>
<dbReference type="PROSITE" id="PS50021">
    <property type="entry name" value="CH"/>
    <property type="match status" value="1"/>
</dbReference>
<evidence type="ECO:0000256" key="4">
    <source>
        <dbReference type="ARBA" id="ARBA00023069"/>
    </source>
</evidence>
<dbReference type="InterPro" id="IPR001715">
    <property type="entry name" value="CH_dom"/>
</dbReference>
<dbReference type="Proteomes" id="UP000008983">
    <property type="component" value="Unassembled WGS sequence"/>
</dbReference>
<feature type="coiled-coil region" evidence="6">
    <location>
        <begin position="482"/>
        <end position="549"/>
    </location>
</feature>
<gene>
    <name evidence="9" type="ORF">IMG5_001290</name>
</gene>
<dbReference type="GO" id="GO:0005929">
    <property type="term" value="C:cilium"/>
    <property type="evidence" value="ECO:0007669"/>
    <property type="project" value="UniProtKB-SubCell"/>
</dbReference>
<evidence type="ECO:0008006" key="11">
    <source>
        <dbReference type="Google" id="ProtNLM"/>
    </source>
</evidence>
<reference evidence="9 10" key="1">
    <citation type="submission" date="2011-07" db="EMBL/GenBank/DDBJ databases">
        <authorList>
            <person name="Coyne R."/>
            <person name="Brami D."/>
            <person name="Johnson J."/>
            <person name="Hostetler J."/>
            <person name="Hannick L."/>
            <person name="Clark T."/>
            <person name="Cassidy-Hanley D."/>
            <person name="Inman J."/>
        </authorList>
    </citation>
    <scope>NUCLEOTIDE SEQUENCE [LARGE SCALE GENOMIC DNA]</scope>
    <source>
        <strain evidence="9 10">G5</strain>
    </source>
</reference>
<dbReference type="InterPro" id="IPR008962">
    <property type="entry name" value="PapD-like_sf"/>
</dbReference>
<dbReference type="Pfam" id="PF24529">
    <property type="entry name" value="CFAP47"/>
    <property type="match status" value="1"/>
</dbReference>
<dbReference type="GO" id="GO:0005737">
    <property type="term" value="C:cytoplasm"/>
    <property type="evidence" value="ECO:0007669"/>
    <property type="project" value="UniProtKB-SubCell"/>
</dbReference>
<name>G0QIS1_ICHMU</name>
<keyword evidence="6" id="KW-0175">Coiled coil</keyword>
<dbReference type="GO" id="GO:0060271">
    <property type="term" value="P:cilium assembly"/>
    <property type="evidence" value="ECO:0007669"/>
    <property type="project" value="TreeGrafter"/>
</dbReference>
<accession>G0QIS1</accession>
<keyword evidence="4" id="KW-0969">Cilium</keyword>
<dbReference type="OrthoDB" id="10060824at2759"/>
<feature type="domain" description="MSP" evidence="8">
    <location>
        <begin position="1157"/>
        <end position="1342"/>
    </location>
</feature>
<evidence type="ECO:0000256" key="2">
    <source>
        <dbReference type="ARBA" id="ARBA00004496"/>
    </source>
</evidence>
<evidence type="ECO:0000256" key="6">
    <source>
        <dbReference type="SAM" id="Coils"/>
    </source>
</evidence>
<evidence type="ECO:0000256" key="5">
    <source>
        <dbReference type="ARBA" id="ARBA00023273"/>
    </source>
</evidence>
<dbReference type="PROSITE" id="PS50202">
    <property type="entry name" value="MSP"/>
    <property type="match status" value="1"/>
</dbReference>
<dbReference type="Pfam" id="PF26579">
    <property type="entry name" value="Ig_CFAP47"/>
    <property type="match status" value="1"/>
</dbReference>
<dbReference type="InterPro" id="IPR000535">
    <property type="entry name" value="MSP_dom"/>
</dbReference>
<dbReference type="Pfam" id="PF22544">
    <property type="entry name" value="HYDIN_VesB_CFA65-like_Ig"/>
    <property type="match status" value="1"/>
</dbReference>
<dbReference type="STRING" id="857967.G0QIS1"/>
<dbReference type="InterPro" id="IPR056343">
    <property type="entry name" value="CFAP47_dom"/>
</dbReference>
<dbReference type="InterPro" id="IPR058952">
    <property type="entry name" value="Ig_CFAP47"/>
</dbReference>
<dbReference type="SUPFAM" id="SSF47576">
    <property type="entry name" value="Calponin-homology domain, CH-domain"/>
    <property type="match status" value="1"/>
</dbReference>
<evidence type="ECO:0000313" key="10">
    <source>
        <dbReference type="Proteomes" id="UP000008983"/>
    </source>
</evidence>
<comment type="subcellular location">
    <subcellularLocation>
        <location evidence="1">Cell projection</location>
        <location evidence="1">Cilium</location>
    </subcellularLocation>
    <subcellularLocation>
        <location evidence="2">Cytoplasm</location>
    </subcellularLocation>
</comment>
<keyword evidence="5" id="KW-0966">Cell projection</keyword>
<dbReference type="EMBL" id="GL983042">
    <property type="protein sequence ID" value="EGR34900.1"/>
    <property type="molecule type" value="Genomic_DNA"/>
</dbReference>
<evidence type="ECO:0000256" key="3">
    <source>
        <dbReference type="ARBA" id="ARBA00022490"/>
    </source>
</evidence>
<protein>
    <recommendedName>
        <fullName evidence="11">Calponin-homology (CH) domain-containing protein</fullName>
    </recommendedName>
</protein>
<feature type="domain" description="Calponin-homology (CH)" evidence="7">
    <location>
        <begin position="1640"/>
        <end position="1752"/>
    </location>
</feature>
<dbReference type="InterPro" id="IPR013783">
    <property type="entry name" value="Ig-like_fold"/>
</dbReference>
<dbReference type="OMA" id="PMTNEAK"/>
<dbReference type="RefSeq" id="XP_004040204.1">
    <property type="nucleotide sequence ID" value="XM_004040156.1"/>
</dbReference>
<dbReference type="Gene3D" id="1.10.418.10">
    <property type="entry name" value="Calponin-like domain"/>
    <property type="match status" value="1"/>
</dbReference>
<dbReference type="InterPro" id="IPR053879">
    <property type="entry name" value="HYDIN_VesB_CFA65-like_Ig"/>
</dbReference>
<evidence type="ECO:0000259" key="7">
    <source>
        <dbReference type="PROSITE" id="PS50021"/>
    </source>
</evidence>
<evidence type="ECO:0000259" key="8">
    <source>
        <dbReference type="PROSITE" id="PS50202"/>
    </source>
</evidence>
<dbReference type="eggNOG" id="ENOG502QQ4Q">
    <property type="taxonomic scope" value="Eukaryota"/>
</dbReference>
<dbReference type="InParanoid" id="G0QIS1"/>
<evidence type="ECO:0000313" key="9">
    <source>
        <dbReference type="EMBL" id="EGR34900.1"/>
    </source>
</evidence>